<dbReference type="GO" id="GO:0008270">
    <property type="term" value="F:zinc ion binding"/>
    <property type="evidence" value="ECO:0007669"/>
    <property type="project" value="UniProtKB-KW"/>
</dbReference>
<dbReference type="SMART" id="SM01180">
    <property type="entry name" value="DWNN"/>
    <property type="match status" value="1"/>
</dbReference>
<dbReference type="GO" id="GO:0061630">
    <property type="term" value="F:ubiquitin protein ligase activity"/>
    <property type="evidence" value="ECO:0007669"/>
    <property type="project" value="InterPro"/>
</dbReference>
<dbReference type="InterPro" id="IPR025829">
    <property type="entry name" value="Zn_knuckle_CX2CX3GHX4C"/>
</dbReference>
<dbReference type="SUPFAM" id="SSF57756">
    <property type="entry name" value="Retrovirus zinc finger-like domains"/>
    <property type="match status" value="1"/>
</dbReference>
<dbReference type="Gene3D" id="3.10.20.90">
    <property type="entry name" value="Phosphatidylinositol 3-kinase Catalytic Subunit, Chain A, domain 1"/>
    <property type="match status" value="1"/>
</dbReference>
<feature type="compositionally biased region" description="Low complexity" evidence="7">
    <location>
        <begin position="382"/>
        <end position="391"/>
    </location>
</feature>
<dbReference type="AlphaFoldDB" id="A0A4V1IXB5"/>
<dbReference type="InterPro" id="IPR001878">
    <property type="entry name" value="Znf_CCHC"/>
</dbReference>
<dbReference type="GO" id="GO:0006511">
    <property type="term" value="P:ubiquitin-dependent protein catabolic process"/>
    <property type="evidence" value="ECO:0007669"/>
    <property type="project" value="TreeGrafter"/>
</dbReference>
<dbReference type="PROSITE" id="PS50158">
    <property type="entry name" value="ZF_CCHC"/>
    <property type="match status" value="1"/>
</dbReference>
<dbReference type="PROSITE" id="PS51282">
    <property type="entry name" value="DWNN"/>
    <property type="match status" value="1"/>
</dbReference>
<dbReference type="Pfam" id="PF13696">
    <property type="entry name" value="zf-CCHC_2"/>
    <property type="match status" value="1"/>
</dbReference>
<sequence>MSVIYYKFKSQKDHKHVTFDGHALSLFDLKCEIVRENKLGKGTDFDLAVYNAQTNEEYKDDSDLIPRSTSVIVRRLPPVAPGKGTAQRYIKGIMGVVGSAQMSTERDNRGRLEGSIVSGGTGEARIQAMFQQEKEQWQQQQAQMADAGRAFHAYPDREPPPNYVCFRCGEKGHFINHCPTNGDPAYDRPRLRRTTGIPKSFLKAIDKPTDKKSGVMVTDVGGFVVATPDSNAWEKHVAQHRAAVTAGDVRERTDAPPELACVVCKGLLRDAVSTPCCDAQGCEELGLAKALRDNNMACSQCSAPDQSVDLLVPNYRLRDAVDQYLRRKATAGGGFSGPGVINPMLHPLMMIPPPPPGMPPFPPGFVPPFPYGALPPMPIPPHLQQQQQQQPTASGSNHAGQDSESR</sequence>
<dbReference type="EMBL" id="KZ992450">
    <property type="protein sequence ID" value="RKP10479.1"/>
    <property type="molecule type" value="Genomic_DNA"/>
</dbReference>
<comment type="subcellular location">
    <subcellularLocation>
        <location evidence="1">Nucleus</location>
    </subcellularLocation>
</comment>
<dbReference type="STRING" id="78915.A0A4V1IXB5"/>
<dbReference type="PANTHER" id="PTHR15439">
    <property type="entry name" value="RETINOBLASTOMA-BINDING PROTEIN 6"/>
    <property type="match status" value="1"/>
</dbReference>
<evidence type="ECO:0000256" key="2">
    <source>
        <dbReference type="ARBA" id="ARBA00022723"/>
    </source>
</evidence>
<protein>
    <submittedName>
        <fullName evidence="10">DWNN domain-containing protein</fullName>
    </submittedName>
</protein>
<dbReference type="GO" id="GO:0005634">
    <property type="term" value="C:nucleus"/>
    <property type="evidence" value="ECO:0007669"/>
    <property type="project" value="UniProtKB-SubCell"/>
</dbReference>
<evidence type="ECO:0000256" key="1">
    <source>
        <dbReference type="ARBA" id="ARBA00004123"/>
    </source>
</evidence>
<dbReference type="PANTHER" id="PTHR15439:SF0">
    <property type="entry name" value="CELL DIVISION CYCLE AND APOPTOSIS REGULATOR PROTEIN 1-RELATED"/>
    <property type="match status" value="1"/>
</dbReference>
<evidence type="ECO:0000259" key="8">
    <source>
        <dbReference type="PROSITE" id="PS50158"/>
    </source>
</evidence>
<dbReference type="Gene3D" id="4.10.60.10">
    <property type="entry name" value="Zinc finger, CCHC-type"/>
    <property type="match status" value="1"/>
</dbReference>
<feature type="region of interest" description="Disordered" evidence="7">
    <location>
        <begin position="369"/>
        <end position="406"/>
    </location>
</feature>
<feature type="domain" description="CCHC-type" evidence="8">
    <location>
        <begin position="165"/>
        <end position="179"/>
    </location>
</feature>
<keyword evidence="4" id="KW-0862">Zinc</keyword>
<evidence type="ECO:0000256" key="7">
    <source>
        <dbReference type="SAM" id="MobiDB-lite"/>
    </source>
</evidence>
<evidence type="ECO:0000313" key="10">
    <source>
        <dbReference type="EMBL" id="RKP10479.1"/>
    </source>
</evidence>
<evidence type="ECO:0000256" key="3">
    <source>
        <dbReference type="ARBA" id="ARBA00022771"/>
    </source>
</evidence>
<dbReference type="InterPro" id="IPR033489">
    <property type="entry name" value="RBBP6"/>
</dbReference>
<dbReference type="Gene3D" id="3.30.40.10">
    <property type="entry name" value="Zinc/RING finger domain, C3HC4 (zinc finger)"/>
    <property type="match status" value="1"/>
</dbReference>
<dbReference type="CDD" id="cd16620">
    <property type="entry name" value="vRING-HC-C4C4_RBBP6"/>
    <property type="match status" value="1"/>
</dbReference>
<dbReference type="FunFam" id="3.10.20.90:FF:000070">
    <property type="entry name" value="E3 ubiquitin-protein ligase RBBP6 isoform X2"/>
    <property type="match status" value="1"/>
</dbReference>
<evidence type="ECO:0000313" key="11">
    <source>
        <dbReference type="Proteomes" id="UP000271241"/>
    </source>
</evidence>
<evidence type="ECO:0000256" key="5">
    <source>
        <dbReference type="ARBA" id="ARBA00023242"/>
    </source>
</evidence>
<dbReference type="InterPro" id="IPR013083">
    <property type="entry name" value="Znf_RING/FYVE/PHD"/>
</dbReference>
<evidence type="ECO:0000256" key="6">
    <source>
        <dbReference type="PROSITE-ProRule" id="PRU00047"/>
    </source>
</evidence>
<keyword evidence="3 6" id="KW-0863">Zinc-finger</keyword>
<dbReference type="Pfam" id="PF08783">
    <property type="entry name" value="DWNN"/>
    <property type="match status" value="1"/>
</dbReference>
<dbReference type="InterPro" id="IPR014891">
    <property type="entry name" value="DWNN_domain"/>
</dbReference>
<dbReference type="InterPro" id="IPR036875">
    <property type="entry name" value="Znf_CCHC_sf"/>
</dbReference>
<keyword evidence="11" id="KW-1185">Reference proteome</keyword>
<dbReference type="GO" id="GO:0003676">
    <property type="term" value="F:nucleic acid binding"/>
    <property type="evidence" value="ECO:0007669"/>
    <property type="project" value="InterPro"/>
</dbReference>
<organism evidence="10 11">
    <name type="scientific">Thamnocephalis sphaerospora</name>
    <dbReference type="NCBI Taxonomy" id="78915"/>
    <lineage>
        <taxon>Eukaryota</taxon>
        <taxon>Fungi</taxon>
        <taxon>Fungi incertae sedis</taxon>
        <taxon>Zoopagomycota</taxon>
        <taxon>Zoopagomycotina</taxon>
        <taxon>Zoopagomycetes</taxon>
        <taxon>Zoopagales</taxon>
        <taxon>Sigmoideomycetaceae</taxon>
        <taxon>Thamnocephalis</taxon>
    </lineage>
</organism>
<keyword evidence="5" id="KW-0539">Nucleus</keyword>
<reference evidence="11" key="1">
    <citation type="journal article" date="2018" name="Nat. Microbiol.">
        <title>Leveraging single-cell genomics to expand the fungal tree of life.</title>
        <authorList>
            <person name="Ahrendt S.R."/>
            <person name="Quandt C.A."/>
            <person name="Ciobanu D."/>
            <person name="Clum A."/>
            <person name="Salamov A."/>
            <person name="Andreopoulos B."/>
            <person name="Cheng J.F."/>
            <person name="Woyke T."/>
            <person name="Pelin A."/>
            <person name="Henrissat B."/>
            <person name="Reynolds N.K."/>
            <person name="Benny G.L."/>
            <person name="Smith M.E."/>
            <person name="James T.Y."/>
            <person name="Grigoriev I.V."/>
        </authorList>
    </citation>
    <scope>NUCLEOTIDE SEQUENCE [LARGE SCALE GENOMIC DNA]</scope>
    <source>
        <strain evidence="11">RSA 1356</strain>
    </source>
</reference>
<name>A0A4V1IXB5_9FUNG</name>
<dbReference type="SMART" id="SM00343">
    <property type="entry name" value="ZnF_C2HC"/>
    <property type="match status" value="1"/>
</dbReference>
<dbReference type="GO" id="GO:0016567">
    <property type="term" value="P:protein ubiquitination"/>
    <property type="evidence" value="ECO:0007669"/>
    <property type="project" value="InterPro"/>
</dbReference>
<evidence type="ECO:0000256" key="4">
    <source>
        <dbReference type="ARBA" id="ARBA00022833"/>
    </source>
</evidence>
<dbReference type="OrthoDB" id="106784at2759"/>
<accession>A0A4V1IXB5</accession>
<feature type="compositionally biased region" description="Pro residues" evidence="7">
    <location>
        <begin position="369"/>
        <end position="381"/>
    </location>
</feature>
<dbReference type="GO" id="GO:0006397">
    <property type="term" value="P:mRNA processing"/>
    <property type="evidence" value="ECO:0007669"/>
    <property type="project" value="InterPro"/>
</dbReference>
<feature type="domain" description="DWNN" evidence="9">
    <location>
        <begin position="4"/>
        <end position="77"/>
    </location>
</feature>
<proteinExistence type="predicted"/>
<dbReference type="SUPFAM" id="SSF57850">
    <property type="entry name" value="RING/U-box"/>
    <property type="match status" value="1"/>
</dbReference>
<evidence type="ECO:0000259" key="9">
    <source>
        <dbReference type="PROSITE" id="PS51282"/>
    </source>
</evidence>
<keyword evidence="2" id="KW-0479">Metal-binding</keyword>
<gene>
    <name evidence="10" type="ORF">THASP1DRAFT_12783</name>
</gene>
<dbReference type="Proteomes" id="UP000271241">
    <property type="component" value="Unassembled WGS sequence"/>
</dbReference>